<evidence type="ECO:0000313" key="1">
    <source>
        <dbReference type="EMBL" id="SEN51854.1"/>
    </source>
</evidence>
<keyword evidence="2" id="KW-1185">Reference proteome</keyword>
<name>A0A1H8H789_9BACL</name>
<protein>
    <submittedName>
        <fullName evidence="1">Uncharacterized protein</fullName>
    </submittedName>
</protein>
<gene>
    <name evidence="1" type="ORF">SAMN05444955_11364</name>
</gene>
<evidence type="ECO:0000313" key="2">
    <source>
        <dbReference type="Proteomes" id="UP000199695"/>
    </source>
</evidence>
<dbReference type="AlphaFoldDB" id="A0A1H8H789"/>
<proteinExistence type="predicted"/>
<sequence length="43" mass="4911">MRKQVVAFLALAFVVMSIPIAAFAEGGKFIYNFKYLLNSNTYY</sequence>
<dbReference type="Proteomes" id="UP000199695">
    <property type="component" value="Unassembled WGS sequence"/>
</dbReference>
<reference evidence="1 2" key="1">
    <citation type="submission" date="2016-10" db="EMBL/GenBank/DDBJ databases">
        <authorList>
            <person name="de Groot N.N."/>
        </authorList>
    </citation>
    <scope>NUCLEOTIDE SEQUENCE [LARGE SCALE GENOMIC DNA]</scope>
    <source>
        <strain evidence="1 2">DSM 46701</strain>
    </source>
</reference>
<organism evidence="1 2">
    <name type="scientific">Lihuaxuella thermophila</name>
    <dbReference type="NCBI Taxonomy" id="1173111"/>
    <lineage>
        <taxon>Bacteria</taxon>
        <taxon>Bacillati</taxon>
        <taxon>Bacillota</taxon>
        <taxon>Bacilli</taxon>
        <taxon>Bacillales</taxon>
        <taxon>Thermoactinomycetaceae</taxon>
        <taxon>Lihuaxuella</taxon>
    </lineage>
</organism>
<dbReference type="EMBL" id="FOCQ01000013">
    <property type="protein sequence ID" value="SEN51854.1"/>
    <property type="molecule type" value="Genomic_DNA"/>
</dbReference>
<accession>A0A1H8H789</accession>